<dbReference type="EMBL" id="GBHO01041318">
    <property type="protein sequence ID" value="JAG02286.1"/>
    <property type="molecule type" value="Transcribed_RNA"/>
</dbReference>
<dbReference type="InterPro" id="IPR002501">
    <property type="entry name" value="PsdUridine_synth_N"/>
</dbReference>
<evidence type="ECO:0000256" key="1">
    <source>
        <dbReference type="ARBA" id="ARBA00008999"/>
    </source>
</evidence>
<evidence type="ECO:0000313" key="3">
    <source>
        <dbReference type="EMBL" id="JAG02286.1"/>
    </source>
</evidence>
<dbReference type="InterPro" id="IPR039048">
    <property type="entry name" value="Trub2"/>
</dbReference>
<sequence length="309" mass="34652">MAKFVSEAPIVWNLLNGVVCLYKSAGESARRVRGSFLTKLCLELNALEVRPPSAYVAIEGKTDEEMAVTVRPSYADNPLVVGPRYRSEDFRAIWATKLGFNTSGVFVIGLNNGTKKAYAIHSAHPMRTYRIKGCFGQATDNIFKTGKVIETTKFHHIRRGGIERHLAMVQASHQRLAYESAGVDPQSQEAYDLAVKGLVRPQDSKTPIIYGARCIDYSPPEFTIEISCINEYEDYLLGQIQNMGLRLHSAAMCTSIQCIHHSFFKLEDALLKKHWKLQDVIANLANSNRLLKQQGRLSENINKYVARST</sequence>
<dbReference type="AlphaFoldDB" id="A0A0A9W4E3"/>
<dbReference type="PANTHER" id="PTHR13195:SF0">
    <property type="entry name" value="PSEUDOURIDYLATE SYNTHASE TRUB2, MITOCHONDRIAL"/>
    <property type="match status" value="1"/>
</dbReference>
<dbReference type="PANTHER" id="PTHR13195">
    <property type="entry name" value="PSEUDOURIDINE SYNTHASE-RELATED"/>
    <property type="match status" value="1"/>
</dbReference>
<protein>
    <submittedName>
        <fullName evidence="3">Putative tRNA pseudouridine synthase 2</fullName>
    </submittedName>
</protein>
<dbReference type="GO" id="GO:0006396">
    <property type="term" value="P:RNA processing"/>
    <property type="evidence" value="ECO:0007669"/>
    <property type="project" value="InterPro"/>
</dbReference>
<accession>A0A0A9W4E3</accession>
<evidence type="ECO:0000259" key="2">
    <source>
        <dbReference type="Pfam" id="PF01509"/>
    </source>
</evidence>
<proteinExistence type="inferred from homology"/>
<reference evidence="3" key="2">
    <citation type="submission" date="2014-07" db="EMBL/GenBank/DDBJ databases">
        <authorList>
            <person name="Hull J."/>
        </authorList>
    </citation>
    <scope>NUCLEOTIDE SEQUENCE</scope>
</reference>
<dbReference type="GO" id="GO:0001522">
    <property type="term" value="P:pseudouridine synthesis"/>
    <property type="evidence" value="ECO:0007669"/>
    <property type="project" value="InterPro"/>
</dbReference>
<feature type="domain" description="Pseudouridine synthase II N-terminal" evidence="2">
    <location>
        <begin position="101"/>
        <end position="229"/>
    </location>
</feature>
<reference evidence="3" key="1">
    <citation type="journal article" date="2014" name="PLoS ONE">
        <title>Transcriptome-Based Identification of ABC Transporters in the Western Tarnished Plant Bug Lygus hesperus.</title>
        <authorList>
            <person name="Hull J.J."/>
            <person name="Chaney K."/>
            <person name="Geib S.M."/>
            <person name="Fabrick J.A."/>
            <person name="Brent C.S."/>
            <person name="Walsh D."/>
            <person name="Lavine L.C."/>
        </authorList>
    </citation>
    <scope>NUCLEOTIDE SEQUENCE</scope>
</reference>
<dbReference type="Gene3D" id="3.30.2350.10">
    <property type="entry name" value="Pseudouridine synthase"/>
    <property type="match status" value="1"/>
</dbReference>
<comment type="similarity">
    <text evidence="1">Belongs to the pseudouridine synthase TruB family.</text>
</comment>
<dbReference type="GO" id="GO:0009982">
    <property type="term" value="F:pseudouridine synthase activity"/>
    <property type="evidence" value="ECO:0007669"/>
    <property type="project" value="InterPro"/>
</dbReference>
<gene>
    <name evidence="3" type="primary">trub2_2</name>
    <name evidence="3" type="ORF">CM83_41489</name>
</gene>
<name>A0A0A9W4E3_LYGHE</name>
<dbReference type="Pfam" id="PF01509">
    <property type="entry name" value="TruB_N"/>
    <property type="match status" value="1"/>
</dbReference>
<dbReference type="SUPFAM" id="SSF55120">
    <property type="entry name" value="Pseudouridine synthase"/>
    <property type="match status" value="1"/>
</dbReference>
<dbReference type="GO" id="GO:0003723">
    <property type="term" value="F:RNA binding"/>
    <property type="evidence" value="ECO:0007669"/>
    <property type="project" value="InterPro"/>
</dbReference>
<organism evidence="3">
    <name type="scientific">Lygus hesperus</name>
    <name type="common">Western plant bug</name>
    <dbReference type="NCBI Taxonomy" id="30085"/>
    <lineage>
        <taxon>Eukaryota</taxon>
        <taxon>Metazoa</taxon>
        <taxon>Ecdysozoa</taxon>
        <taxon>Arthropoda</taxon>
        <taxon>Hexapoda</taxon>
        <taxon>Insecta</taxon>
        <taxon>Pterygota</taxon>
        <taxon>Neoptera</taxon>
        <taxon>Paraneoptera</taxon>
        <taxon>Hemiptera</taxon>
        <taxon>Heteroptera</taxon>
        <taxon>Panheteroptera</taxon>
        <taxon>Cimicomorpha</taxon>
        <taxon>Miridae</taxon>
        <taxon>Mirini</taxon>
        <taxon>Lygus</taxon>
    </lineage>
</organism>
<dbReference type="InterPro" id="IPR020103">
    <property type="entry name" value="PsdUridine_synth_cat_dom_sf"/>
</dbReference>